<dbReference type="Gene3D" id="3.60.60.10">
    <property type="entry name" value="Penicillin V Acylase, Chain A"/>
    <property type="match status" value="1"/>
</dbReference>
<evidence type="ECO:0000259" key="1">
    <source>
        <dbReference type="Pfam" id="PF03417"/>
    </source>
</evidence>
<name>A0A6B3LKH8_9BACT</name>
<reference evidence="2 3" key="1">
    <citation type="submission" date="2020-02" db="EMBL/GenBank/DDBJ databases">
        <authorList>
            <person name="Kim M.K."/>
        </authorList>
    </citation>
    <scope>NUCLEOTIDE SEQUENCE [LARGE SCALE GENOMIC DNA]</scope>
    <source>
        <strain evidence="2 3">BT327</strain>
    </source>
</reference>
<dbReference type="PANTHER" id="PTHR34180">
    <property type="entry name" value="PEPTIDASE C45"/>
    <property type="match status" value="1"/>
</dbReference>
<proteinExistence type="predicted"/>
<organism evidence="2 3">
    <name type="scientific">Pontibacter burrus</name>
    <dbReference type="NCBI Taxonomy" id="2704466"/>
    <lineage>
        <taxon>Bacteria</taxon>
        <taxon>Pseudomonadati</taxon>
        <taxon>Bacteroidota</taxon>
        <taxon>Cytophagia</taxon>
        <taxon>Cytophagales</taxon>
        <taxon>Hymenobacteraceae</taxon>
        <taxon>Pontibacter</taxon>
    </lineage>
</organism>
<dbReference type="InterPro" id="IPR047801">
    <property type="entry name" value="Peptidase_C45"/>
</dbReference>
<gene>
    <name evidence="2" type="ORF">GXP69_06980</name>
</gene>
<dbReference type="PANTHER" id="PTHR34180:SF1">
    <property type="entry name" value="BETA-ALANYL-DOPAMINE_CARCININE HYDROLASE"/>
    <property type="match status" value="1"/>
</dbReference>
<dbReference type="Pfam" id="PF03417">
    <property type="entry name" value="AAT"/>
    <property type="match status" value="1"/>
</dbReference>
<sequence>MNNDGVGVVINALTDLHSEPEGLPVAFVTRGILNQNSGEKALDFVQNVKHATGQNYLIGTNKEVVNLEASATTVVPFYPVASRQVVYHTNHALANHDVKPWKQEYHARILAGTTPHTNSQKRFNALQARLASTRHDTVNIQHLKCRQRNAFR</sequence>
<dbReference type="EMBL" id="JAAGWD010000002">
    <property type="protein sequence ID" value="NEM97432.1"/>
    <property type="molecule type" value="Genomic_DNA"/>
</dbReference>
<comment type="caution">
    <text evidence="2">The sequence shown here is derived from an EMBL/GenBank/DDBJ whole genome shotgun (WGS) entry which is preliminary data.</text>
</comment>
<evidence type="ECO:0000313" key="3">
    <source>
        <dbReference type="Proteomes" id="UP000474777"/>
    </source>
</evidence>
<keyword evidence="3" id="KW-1185">Reference proteome</keyword>
<dbReference type="RefSeq" id="WP_163913765.1">
    <property type="nucleotide sequence ID" value="NZ_JAAGWD010000002.1"/>
</dbReference>
<feature type="domain" description="Peptidase C45 hydrolase" evidence="1">
    <location>
        <begin position="1"/>
        <end position="131"/>
    </location>
</feature>
<dbReference type="Proteomes" id="UP000474777">
    <property type="component" value="Unassembled WGS sequence"/>
</dbReference>
<evidence type="ECO:0000313" key="2">
    <source>
        <dbReference type="EMBL" id="NEM97432.1"/>
    </source>
</evidence>
<protein>
    <recommendedName>
        <fullName evidence="1">Peptidase C45 hydrolase domain-containing protein</fullName>
    </recommendedName>
</protein>
<accession>A0A6B3LKH8</accession>
<dbReference type="AlphaFoldDB" id="A0A6B3LKH8"/>
<dbReference type="InterPro" id="IPR005079">
    <property type="entry name" value="Peptidase_C45_hydrolase"/>
</dbReference>